<dbReference type="Pfam" id="PF00672">
    <property type="entry name" value="HAMP"/>
    <property type="match status" value="1"/>
</dbReference>
<dbReference type="PROSITE" id="PS50885">
    <property type="entry name" value="HAMP"/>
    <property type="match status" value="1"/>
</dbReference>
<dbReference type="GO" id="GO:0005886">
    <property type="term" value="C:plasma membrane"/>
    <property type="evidence" value="ECO:0007669"/>
    <property type="project" value="UniProtKB-SubCell"/>
</dbReference>
<evidence type="ECO:0000256" key="2">
    <source>
        <dbReference type="ARBA" id="ARBA00022475"/>
    </source>
</evidence>
<proteinExistence type="inferred from homology"/>
<keyword evidence="2" id="KW-1003">Cell membrane</keyword>
<dbReference type="CDD" id="cd12912">
    <property type="entry name" value="PDC2_MCP_like"/>
    <property type="match status" value="1"/>
</dbReference>
<keyword evidence="7 9" id="KW-0807">Transducer</keyword>
<evidence type="ECO:0000256" key="1">
    <source>
        <dbReference type="ARBA" id="ARBA00004651"/>
    </source>
</evidence>
<dbReference type="PROSITE" id="PS50111">
    <property type="entry name" value="CHEMOTAXIS_TRANSDUC_2"/>
    <property type="match status" value="1"/>
</dbReference>
<comment type="similarity">
    <text evidence="8">Belongs to the methyl-accepting chemotaxis (MCP) protein family.</text>
</comment>
<dbReference type="SMART" id="SM00304">
    <property type="entry name" value="HAMP"/>
    <property type="match status" value="1"/>
</dbReference>
<evidence type="ECO:0000256" key="5">
    <source>
        <dbReference type="ARBA" id="ARBA00022989"/>
    </source>
</evidence>
<dbReference type="Gene3D" id="1.10.287.950">
    <property type="entry name" value="Methyl-accepting chemotaxis protein"/>
    <property type="match status" value="1"/>
</dbReference>
<evidence type="ECO:0000313" key="14">
    <source>
        <dbReference type="Proteomes" id="UP000199520"/>
    </source>
</evidence>
<dbReference type="EMBL" id="FOTS01000022">
    <property type="protein sequence ID" value="SFL86276.1"/>
    <property type="molecule type" value="Genomic_DNA"/>
</dbReference>
<dbReference type="Proteomes" id="UP000199520">
    <property type="component" value="Unassembled WGS sequence"/>
</dbReference>
<dbReference type="CDD" id="cd12913">
    <property type="entry name" value="PDC1_MCP_like"/>
    <property type="match status" value="1"/>
</dbReference>
<protein>
    <submittedName>
        <fullName evidence="13">Methyl-accepting chemotaxis sensory transducer with Cache sensor</fullName>
    </submittedName>
</protein>
<dbReference type="Pfam" id="PF00015">
    <property type="entry name" value="MCPsignal"/>
    <property type="match status" value="1"/>
</dbReference>
<evidence type="ECO:0000256" key="4">
    <source>
        <dbReference type="ARBA" id="ARBA00022692"/>
    </source>
</evidence>
<comment type="subcellular location">
    <subcellularLocation>
        <location evidence="1">Cell membrane</location>
        <topology evidence="1">Multi-pass membrane protein</topology>
    </subcellularLocation>
</comment>
<dbReference type="SUPFAM" id="SSF58104">
    <property type="entry name" value="Methyl-accepting chemotaxis protein (MCP) signaling domain"/>
    <property type="match status" value="1"/>
</dbReference>
<dbReference type="InterPro" id="IPR004089">
    <property type="entry name" value="MCPsignal_dom"/>
</dbReference>
<organism evidence="13 14">
    <name type="scientific">Pelosinus propionicus DSM 13327</name>
    <dbReference type="NCBI Taxonomy" id="1123291"/>
    <lineage>
        <taxon>Bacteria</taxon>
        <taxon>Bacillati</taxon>
        <taxon>Bacillota</taxon>
        <taxon>Negativicutes</taxon>
        <taxon>Selenomonadales</taxon>
        <taxon>Sporomusaceae</taxon>
        <taxon>Pelosinus</taxon>
    </lineage>
</organism>
<reference evidence="14" key="1">
    <citation type="submission" date="2016-10" db="EMBL/GenBank/DDBJ databases">
        <authorList>
            <person name="Varghese N."/>
            <person name="Submissions S."/>
        </authorList>
    </citation>
    <scope>NUCLEOTIDE SEQUENCE [LARGE SCALE GENOMIC DNA]</scope>
    <source>
        <strain evidence="14">DSM 13327</strain>
    </source>
</reference>
<keyword evidence="4 10" id="KW-0812">Transmembrane</keyword>
<dbReference type="AlphaFoldDB" id="A0A1I4L5Y2"/>
<dbReference type="Gene3D" id="3.30.450.20">
    <property type="entry name" value="PAS domain"/>
    <property type="match status" value="2"/>
</dbReference>
<evidence type="ECO:0000256" key="10">
    <source>
        <dbReference type="SAM" id="Phobius"/>
    </source>
</evidence>
<gene>
    <name evidence="13" type="ORF">SAMN04490355_102257</name>
</gene>
<dbReference type="Pfam" id="PF02743">
    <property type="entry name" value="dCache_1"/>
    <property type="match status" value="1"/>
</dbReference>
<evidence type="ECO:0000259" key="12">
    <source>
        <dbReference type="PROSITE" id="PS50885"/>
    </source>
</evidence>
<dbReference type="Gene3D" id="6.10.340.10">
    <property type="match status" value="1"/>
</dbReference>
<evidence type="ECO:0000256" key="7">
    <source>
        <dbReference type="ARBA" id="ARBA00023224"/>
    </source>
</evidence>
<dbReference type="InterPro" id="IPR033479">
    <property type="entry name" value="dCache_1"/>
</dbReference>
<feature type="domain" description="HAMP" evidence="12">
    <location>
        <begin position="314"/>
        <end position="368"/>
    </location>
</feature>
<dbReference type="STRING" id="1123291.SAMN04490355_102257"/>
<dbReference type="PANTHER" id="PTHR32089:SF114">
    <property type="entry name" value="METHYL-ACCEPTING CHEMOTAXIS PROTEIN MCPB"/>
    <property type="match status" value="1"/>
</dbReference>
<feature type="domain" description="Methyl-accepting transducer" evidence="11">
    <location>
        <begin position="387"/>
        <end position="623"/>
    </location>
</feature>
<name>A0A1I4L5Y2_9FIRM</name>
<dbReference type="CDD" id="cd06225">
    <property type="entry name" value="HAMP"/>
    <property type="match status" value="1"/>
</dbReference>
<sequence>MTMKGEEFMWKSLKLRTKMLFILIVPMLLVLSIMSYYSYYEARRILDGQIVETASYLVESSSNNIYSSLKEKEVLVSVTAQVLGEKVLPQAEEIEFLKQVKAAGTGVQSAYTGYENMTCADSQGITEKKKPKGYDPRTREWYKVALQANGGIGYTEIYESTANELSVGVVKNIIRDGNVIGVTGIGIDIDPIHKLAKDFKIGKTGYAVILDGRGNFVYHPTFGLKDNILKSENGKFAEYGKQLMSGTASVQTGELDGIETLMAASPIGKTGWTFAVFVPKAELLEQVDILGIHSFISSIVALFLLGIIIILFTLQIVSRVQQLKEMAENIADGNLTITSNHELGKGDEIDKLIHGFSKMAANLRELISHVYSSSSQVAKSAQQFSESSQQSAEASCSIASAIANVTQGAEDQVNIFKEVSEVVTGMSASIEDVSATADRMTGVAQKATLATDAGECAIKKAMSQMESMVESAKRAKETSGELEAGSKQIGEIVGLISIIAGQTNLLALNAAIEAARAGEQGRGFAVVAEEVRKLAEQSERAASQITELIQKNHRNINNVVESIDSAIANVDQGVTVVSSAGEEFKQILHFVKSVDHQVKKISRSLAELSLGSQQIVMSVKAAEKTYEAATGELQNVSAAVEEQTAAMEEVASTCGMLAELSKQLKDQVYKFKI</sequence>
<evidence type="ECO:0000256" key="6">
    <source>
        <dbReference type="ARBA" id="ARBA00023136"/>
    </source>
</evidence>
<keyword evidence="6 10" id="KW-0472">Membrane</keyword>
<evidence type="ECO:0000256" key="3">
    <source>
        <dbReference type="ARBA" id="ARBA00022500"/>
    </source>
</evidence>
<dbReference type="InterPro" id="IPR003660">
    <property type="entry name" value="HAMP_dom"/>
</dbReference>
<evidence type="ECO:0000259" key="11">
    <source>
        <dbReference type="PROSITE" id="PS50111"/>
    </source>
</evidence>
<accession>A0A1I4L5Y2</accession>
<dbReference type="GO" id="GO:0006935">
    <property type="term" value="P:chemotaxis"/>
    <property type="evidence" value="ECO:0007669"/>
    <property type="project" value="UniProtKB-KW"/>
</dbReference>
<feature type="transmembrane region" description="Helical" evidence="10">
    <location>
        <begin position="20"/>
        <end position="39"/>
    </location>
</feature>
<dbReference type="SMART" id="SM00283">
    <property type="entry name" value="MA"/>
    <property type="match status" value="1"/>
</dbReference>
<feature type="transmembrane region" description="Helical" evidence="10">
    <location>
        <begin position="295"/>
        <end position="317"/>
    </location>
</feature>
<evidence type="ECO:0000256" key="8">
    <source>
        <dbReference type="ARBA" id="ARBA00029447"/>
    </source>
</evidence>
<evidence type="ECO:0000313" key="13">
    <source>
        <dbReference type="EMBL" id="SFL86276.1"/>
    </source>
</evidence>
<dbReference type="CDD" id="cd11386">
    <property type="entry name" value="MCP_signal"/>
    <property type="match status" value="1"/>
</dbReference>
<dbReference type="PANTHER" id="PTHR32089">
    <property type="entry name" value="METHYL-ACCEPTING CHEMOTAXIS PROTEIN MCPB"/>
    <property type="match status" value="1"/>
</dbReference>
<keyword evidence="5 10" id="KW-1133">Transmembrane helix</keyword>
<dbReference type="GO" id="GO:0007165">
    <property type="term" value="P:signal transduction"/>
    <property type="evidence" value="ECO:0007669"/>
    <property type="project" value="UniProtKB-KW"/>
</dbReference>
<evidence type="ECO:0000256" key="9">
    <source>
        <dbReference type="PROSITE-ProRule" id="PRU00284"/>
    </source>
</evidence>
<keyword evidence="14" id="KW-1185">Reference proteome</keyword>
<keyword evidence="3" id="KW-0145">Chemotaxis</keyword>